<dbReference type="AlphaFoldDB" id="A0A3L7AKZ5"/>
<accession>A0A3L7AKZ5</accession>
<protein>
    <submittedName>
        <fullName evidence="2">Uncharacterized protein</fullName>
    </submittedName>
</protein>
<dbReference type="PROSITE" id="PS51257">
    <property type="entry name" value="PROKAR_LIPOPROTEIN"/>
    <property type="match status" value="1"/>
</dbReference>
<feature type="transmembrane region" description="Helical" evidence="1">
    <location>
        <begin position="205"/>
        <end position="227"/>
    </location>
</feature>
<name>A0A3L7AKZ5_9MICO</name>
<feature type="transmembrane region" description="Helical" evidence="1">
    <location>
        <begin position="150"/>
        <end position="168"/>
    </location>
</feature>
<feature type="transmembrane region" description="Helical" evidence="1">
    <location>
        <begin position="293"/>
        <end position="312"/>
    </location>
</feature>
<feature type="transmembrane region" description="Helical" evidence="1">
    <location>
        <begin position="111"/>
        <end position="130"/>
    </location>
</feature>
<comment type="caution">
    <text evidence="2">The sequence shown here is derived from an EMBL/GenBank/DDBJ whole genome shotgun (WGS) entry which is preliminary data.</text>
</comment>
<proteinExistence type="predicted"/>
<organism evidence="2 4">
    <name type="scientific">Mycetocola lacteus</name>
    <dbReference type="NCBI Taxonomy" id="76637"/>
    <lineage>
        <taxon>Bacteria</taxon>
        <taxon>Bacillati</taxon>
        <taxon>Actinomycetota</taxon>
        <taxon>Actinomycetes</taxon>
        <taxon>Micrococcales</taxon>
        <taxon>Microbacteriaceae</taxon>
        <taxon>Mycetocola</taxon>
    </lineage>
</organism>
<feature type="transmembrane region" description="Helical" evidence="1">
    <location>
        <begin position="35"/>
        <end position="55"/>
    </location>
</feature>
<dbReference type="Proteomes" id="UP000269438">
    <property type="component" value="Unassembled WGS sequence"/>
</dbReference>
<reference evidence="2 4" key="1">
    <citation type="submission" date="2018-10" db="EMBL/GenBank/DDBJ databases">
        <authorList>
            <person name="Li J."/>
        </authorList>
    </citation>
    <scope>NUCLEOTIDE SEQUENCE [LARGE SCALE GENOMIC DNA]</scope>
    <source>
        <strain evidence="2 4">JCM 11654</strain>
    </source>
</reference>
<feature type="transmembrane region" description="Helical" evidence="1">
    <location>
        <begin position="76"/>
        <end position="105"/>
    </location>
</feature>
<evidence type="ECO:0000256" key="1">
    <source>
        <dbReference type="SAM" id="Phobius"/>
    </source>
</evidence>
<keyword evidence="1" id="KW-0812">Transmembrane</keyword>
<dbReference type="EMBL" id="RCUY01000011">
    <property type="protein sequence ID" value="RLP80724.1"/>
    <property type="molecule type" value="Genomic_DNA"/>
</dbReference>
<evidence type="ECO:0000313" key="4">
    <source>
        <dbReference type="Proteomes" id="UP000269438"/>
    </source>
</evidence>
<keyword evidence="1" id="KW-0472">Membrane</keyword>
<gene>
    <name evidence="3" type="ORF">D9V34_00435</name>
    <name evidence="2" type="ORF">D9V34_12730</name>
</gene>
<keyword evidence="1" id="KW-1133">Transmembrane helix</keyword>
<dbReference type="EMBL" id="RCUY01000001">
    <property type="protein sequence ID" value="RLP84509.1"/>
    <property type="molecule type" value="Genomic_DNA"/>
</dbReference>
<evidence type="ECO:0000313" key="2">
    <source>
        <dbReference type="EMBL" id="RLP80724.1"/>
    </source>
</evidence>
<evidence type="ECO:0000313" key="3">
    <source>
        <dbReference type="EMBL" id="RLP84509.1"/>
    </source>
</evidence>
<feature type="transmembrane region" description="Helical" evidence="1">
    <location>
        <begin position="369"/>
        <end position="391"/>
    </location>
</feature>
<keyword evidence="4" id="KW-1185">Reference proteome</keyword>
<feature type="transmembrane region" description="Helical" evidence="1">
    <location>
        <begin position="449"/>
        <end position="476"/>
    </location>
</feature>
<feature type="transmembrane region" description="Helical" evidence="1">
    <location>
        <begin position="422"/>
        <end position="443"/>
    </location>
</feature>
<sequence length="490" mass="50047">MAGRVLLLIISAAACYLFATLFQEPTEVDPALLRALIGVGGSVALLGCFLVPLVSRVSSTLDPRGYAGFGLAPRTLAGGLILSGLLSLPTLVLLLLGGIAGFGLASAQSDAVGPALATTVLVPLTGSLLIRVGSALGGQLREPARRGLRGLVTVILAVLALGTVALALGNPERLSSVSEVAGWTPLGAAWLLAEPGSGGALAGRLAIAVLTVIVLFAAWGVLCTYLVRSVSRPEVPAGIHLGWFARVPAGPTAAVAARSLTYWLRDPRYITSLLIVPLVPIVAVFALNIAGVSWSALSLLPLPIIVVFIAWAPHNDLALDSSALWLHVTSGVSGRADRIGRILPVFVLGVLVIAMGAPISVGLGGVPEMLPVLIGVCGGILLTGLGLASYFSARTPYPAVQPGDSPFQQPQAGGGYSARVQALSLIGTVVLSVPVVFLAVQAFGGATSMIWPTLAVGLAVGVLVLVLGVIAGARYYTRHTAELMEFATSH</sequence>
<feature type="transmembrane region" description="Helical" evidence="1">
    <location>
        <begin position="269"/>
        <end position="287"/>
    </location>
</feature>
<feature type="transmembrane region" description="Helical" evidence="1">
    <location>
        <begin position="342"/>
        <end position="363"/>
    </location>
</feature>